<gene>
    <name evidence="1" type="ORF">S01H4_36275</name>
</gene>
<comment type="caution">
    <text evidence="1">The sequence shown here is derived from an EMBL/GenBank/DDBJ whole genome shotgun (WGS) entry which is preliminary data.</text>
</comment>
<accession>X1CMB7</accession>
<organism evidence="1">
    <name type="scientific">marine sediment metagenome</name>
    <dbReference type="NCBI Taxonomy" id="412755"/>
    <lineage>
        <taxon>unclassified sequences</taxon>
        <taxon>metagenomes</taxon>
        <taxon>ecological metagenomes</taxon>
    </lineage>
</organism>
<sequence length="41" mass="4839">MIFREVVLYRKVIGNLATINADVEQIKRLKLLLSSKYKFRA</sequence>
<evidence type="ECO:0000313" key="1">
    <source>
        <dbReference type="EMBL" id="GAG85366.1"/>
    </source>
</evidence>
<protein>
    <submittedName>
        <fullName evidence="1">Uncharacterized protein</fullName>
    </submittedName>
</protein>
<dbReference type="EMBL" id="BART01019373">
    <property type="protein sequence ID" value="GAG85366.1"/>
    <property type="molecule type" value="Genomic_DNA"/>
</dbReference>
<proteinExistence type="predicted"/>
<reference evidence="1" key="1">
    <citation type="journal article" date="2014" name="Front. Microbiol.">
        <title>High frequency of phylogenetically diverse reductive dehalogenase-homologous genes in deep subseafloor sedimentary metagenomes.</title>
        <authorList>
            <person name="Kawai M."/>
            <person name="Futagami T."/>
            <person name="Toyoda A."/>
            <person name="Takaki Y."/>
            <person name="Nishi S."/>
            <person name="Hori S."/>
            <person name="Arai W."/>
            <person name="Tsubouchi T."/>
            <person name="Morono Y."/>
            <person name="Uchiyama I."/>
            <person name="Ito T."/>
            <person name="Fujiyama A."/>
            <person name="Inagaki F."/>
            <person name="Takami H."/>
        </authorList>
    </citation>
    <scope>NUCLEOTIDE SEQUENCE</scope>
    <source>
        <strain evidence="1">Expedition CK06-06</strain>
    </source>
</reference>
<name>X1CMB7_9ZZZZ</name>
<dbReference type="AlphaFoldDB" id="X1CMB7"/>